<proteinExistence type="predicted"/>
<dbReference type="AlphaFoldDB" id="A0A182K911"/>
<accession>A0A182K911</accession>
<reference evidence="3" key="1">
    <citation type="submission" date="2013-03" db="EMBL/GenBank/DDBJ databases">
        <title>The Genome Sequence of Anopheles christyi ACHKN1017.</title>
        <authorList>
            <consortium name="The Broad Institute Genomics Platform"/>
            <person name="Neafsey D.E."/>
            <person name="Besansky N."/>
            <person name="Walker B."/>
            <person name="Young S.K."/>
            <person name="Zeng Q."/>
            <person name="Gargeya S."/>
            <person name="Fitzgerald M."/>
            <person name="Haas B."/>
            <person name="Abouelleil A."/>
            <person name="Allen A.W."/>
            <person name="Alvarado L."/>
            <person name="Arachchi H.M."/>
            <person name="Berlin A.M."/>
            <person name="Chapman S.B."/>
            <person name="Gainer-Dewar J."/>
            <person name="Goldberg J."/>
            <person name="Griggs A."/>
            <person name="Gujja S."/>
            <person name="Hansen M."/>
            <person name="Howarth C."/>
            <person name="Imamovic A."/>
            <person name="Ireland A."/>
            <person name="Larimer J."/>
            <person name="McCowan C."/>
            <person name="Murphy C."/>
            <person name="Pearson M."/>
            <person name="Poon T.W."/>
            <person name="Priest M."/>
            <person name="Roberts A."/>
            <person name="Saif S."/>
            <person name="Shea T."/>
            <person name="Sisk P."/>
            <person name="Sykes S."/>
            <person name="Wortman J."/>
            <person name="Nusbaum C."/>
            <person name="Birren B."/>
        </authorList>
    </citation>
    <scope>NUCLEOTIDE SEQUENCE [LARGE SCALE GENOMIC DNA]</scope>
    <source>
        <strain evidence="3">ACHKN1017</strain>
    </source>
</reference>
<feature type="compositionally biased region" description="Basic and acidic residues" evidence="1">
    <location>
        <begin position="1"/>
        <end position="11"/>
    </location>
</feature>
<evidence type="ECO:0000256" key="1">
    <source>
        <dbReference type="SAM" id="MobiDB-lite"/>
    </source>
</evidence>
<dbReference type="EnsemblMetazoa" id="ACHR007248-RA">
    <property type="protein sequence ID" value="ACHR007248-PA"/>
    <property type="gene ID" value="ACHR007248"/>
</dbReference>
<sequence>ANVTDDHKVGQQEEVPLPLSGEDGELNGGTGDETDVPGHASPERPASPVLLPGHLKCSIQFFESLKNKP</sequence>
<name>A0A182K911_9DIPT</name>
<keyword evidence="3" id="KW-1185">Reference proteome</keyword>
<evidence type="ECO:0000313" key="2">
    <source>
        <dbReference type="EnsemblMetazoa" id="ACHR007248-PA"/>
    </source>
</evidence>
<dbReference type="Proteomes" id="UP000075881">
    <property type="component" value="Unassembled WGS sequence"/>
</dbReference>
<reference evidence="2" key="2">
    <citation type="submission" date="2020-05" db="UniProtKB">
        <authorList>
            <consortium name="EnsemblMetazoa"/>
        </authorList>
    </citation>
    <scope>IDENTIFICATION</scope>
    <source>
        <strain evidence="2">ACHKN1017</strain>
    </source>
</reference>
<organism evidence="2 3">
    <name type="scientific">Anopheles christyi</name>
    <dbReference type="NCBI Taxonomy" id="43041"/>
    <lineage>
        <taxon>Eukaryota</taxon>
        <taxon>Metazoa</taxon>
        <taxon>Ecdysozoa</taxon>
        <taxon>Arthropoda</taxon>
        <taxon>Hexapoda</taxon>
        <taxon>Insecta</taxon>
        <taxon>Pterygota</taxon>
        <taxon>Neoptera</taxon>
        <taxon>Endopterygota</taxon>
        <taxon>Diptera</taxon>
        <taxon>Nematocera</taxon>
        <taxon>Culicoidea</taxon>
        <taxon>Culicidae</taxon>
        <taxon>Anophelinae</taxon>
        <taxon>Anopheles</taxon>
    </lineage>
</organism>
<dbReference type="VEuPathDB" id="VectorBase:ACHR007248"/>
<protein>
    <submittedName>
        <fullName evidence="2">Uncharacterized protein</fullName>
    </submittedName>
</protein>
<evidence type="ECO:0000313" key="3">
    <source>
        <dbReference type="Proteomes" id="UP000075881"/>
    </source>
</evidence>
<feature type="region of interest" description="Disordered" evidence="1">
    <location>
        <begin position="1"/>
        <end position="51"/>
    </location>
</feature>